<feature type="region of interest" description="Disordered" evidence="1">
    <location>
        <begin position="83"/>
        <end position="112"/>
    </location>
</feature>
<dbReference type="Proteomes" id="UP000008022">
    <property type="component" value="Unassembled WGS sequence"/>
</dbReference>
<protein>
    <submittedName>
        <fullName evidence="2">Uncharacterized protein</fullName>
    </submittedName>
</protein>
<evidence type="ECO:0000256" key="1">
    <source>
        <dbReference type="SAM" id="MobiDB-lite"/>
    </source>
</evidence>
<reference evidence="2" key="2">
    <citation type="submission" date="2015-06" db="UniProtKB">
        <authorList>
            <consortium name="EnsemblPlants"/>
        </authorList>
    </citation>
    <scope>IDENTIFICATION</scope>
</reference>
<organism evidence="2 3">
    <name type="scientific">Oryza rufipogon</name>
    <name type="common">Brownbeard rice</name>
    <name type="synonym">Asian wild rice</name>
    <dbReference type="NCBI Taxonomy" id="4529"/>
    <lineage>
        <taxon>Eukaryota</taxon>
        <taxon>Viridiplantae</taxon>
        <taxon>Streptophyta</taxon>
        <taxon>Embryophyta</taxon>
        <taxon>Tracheophyta</taxon>
        <taxon>Spermatophyta</taxon>
        <taxon>Magnoliopsida</taxon>
        <taxon>Liliopsida</taxon>
        <taxon>Poales</taxon>
        <taxon>Poaceae</taxon>
        <taxon>BOP clade</taxon>
        <taxon>Oryzoideae</taxon>
        <taxon>Oryzeae</taxon>
        <taxon>Oryzinae</taxon>
        <taxon>Oryza</taxon>
    </lineage>
</organism>
<sequence length="326" mass="33607">MWTVGSGDPTAQGCGRGCPDGSAVGDSERRRGSSTSGGNKAVEEELTNGNIFSYGNITSGGNGEIGEELNSGDIFSDGCVTPTTIPTPTRGGNRSSGINHQRRRRKASQGNYAGLGGRVEMMAMVMGNEEGGGGWLASPDMRATACEEDEKAGGWASRQVVATVGGAHTGRWAEFQRPEASAAGTAGGGGTAWRASDGFAVLSDDAFERGCGVGVAVLWWAERDGGGGVQRTVADAIGEDCAADGEDDDDAAGGVGLERTMMTRLGLQRPDDNVADGKADDTTYVVVSHMLDFSAVPCRLRAADVATAPLRRRQRVVAPVLESVSG</sequence>
<evidence type="ECO:0000313" key="2">
    <source>
        <dbReference type="EnsemblPlants" id="ORUFI04G03870.1"/>
    </source>
</evidence>
<dbReference type="EnsemblPlants" id="ORUFI04G03870.1">
    <property type="protein sequence ID" value="ORUFI04G03870.1"/>
    <property type="gene ID" value="ORUFI04G03870"/>
</dbReference>
<dbReference type="AlphaFoldDB" id="A0A0E0P5K1"/>
<dbReference type="Gramene" id="ORUFI04G03870.1">
    <property type="protein sequence ID" value="ORUFI04G03870.1"/>
    <property type="gene ID" value="ORUFI04G03870"/>
</dbReference>
<evidence type="ECO:0000313" key="3">
    <source>
        <dbReference type="Proteomes" id="UP000008022"/>
    </source>
</evidence>
<feature type="region of interest" description="Disordered" evidence="1">
    <location>
        <begin position="1"/>
        <end position="44"/>
    </location>
</feature>
<proteinExistence type="predicted"/>
<reference evidence="3" key="1">
    <citation type="submission" date="2013-06" db="EMBL/GenBank/DDBJ databases">
        <authorList>
            <person name="Zhao Q."/>
        </authorList>
    </citation>
    <scope>NUCLEOTIDE SEQUENCE</scope>
    <source>
        <strain evidence="3">cv. W1943</strain>
    </source>
</reference>
<name>A0A0E0P5K1_ORYRU</name>
<feature type="compositionally biased region" description="Polar residues" evidence="1">
    <location>
        <begin position="90"/>
        <end position="99"/>
    </location>
</feature>
<keyword evidence="3" id="KW-1185">Reference proteome</keyword>
<accession>A0A0E0P5K1</accession>
<dbReference type="HOGENOM" id="CLU_853596_0_0_1"/>